<protein>
    <submittedName>
        <fullName evidence="1">Uncharacterized protein</fullName>
    </submittedName>
</protein>
<dbReference type="RefSeq" id="WP_302042661.1">
    <property type="nucleotide sequence ID" value="NZ_JAUKPO010000106.1"/>
</dbReference>
<gene>
    <name evidence="1" type="ORF">Q0590_36695</name>
</gene>
<organism evidence="1 2">
    <name type="scientific">Rhodocytophaga aerolata</name>
    <dbReference type="NCBI Taxonomy" id="455078"/>
    <lineage>
        <taxon>Bacteria</taxon>
        <taxon>Pseudomonadati</taxon>
        <taxon>Bacteroidota</taxon>
        <taxon>Cytophagia</taxon>
        <taxon>Cytophagales</taxon>
        <taxon>Rhodocytophagaceae</taxon>
        <taxon>Rhodocytophaga</taxon>
    </lineage>
</organism>
<reference evidence="1" key="1">
    <citation type="submission" date="2023-07" db="EMBL/GenBank/DDBJ databases">
        <title>The genome sequence of Rhodocytophaga aerolata KACC 12507.</title>
        <authorList>
            <person name="Zhang X."/>
        </authorList>
    </citation>
    <scope>NUCLEOTIDE SEQUENCE</scope>
    <source>
        <strain evidence="1">KACC 12507</strain>
    </source>
</reference>
<evidence type="ECO:0000313" key="2">
    <source>
        <dbReference type="Proteomes" id="UP001168528"/>
    </source>
</evidence>
<evidence type="ECO:0000313" key="1">
    <source>
        <dbReference type="EMBL" id="MDO1451866.1"/>
    </source>
</evidence>
<accession>A0ABT8RID2</accession>
<dbReference type="Proteomes" id="UP001168528">
    <property type="component" value="Unassembled WGS sequence"/>
</dbReference>
<proteinExistence type="predicted"/>
<keyword evidence="2" id="KW-1185">Reference proteome</keyword>
<sequence length="130" mass="15329">MRRILNLYIIFLLLTSCKEDEKGHYLTDKDFVLISDSTSPDKKFIIVEYQFDHGGHGYSRLFWAITPLDYKTLDLSDYKLPDGYKAKGWNEDNSVLIEKWEPYYYKQESVNLKSGDVYKGISIRIINDKE</sequence>
<comment type="caution">
    <text evidence="1">The sequence shown here is derived from an EMBL/GenBank/DDBJ whole genome shotgun (WGS) entry which is preliminary data.</text>
</comment>
<name>A0ABT8RID2_9BACT</name>
<dbReference type="EMBL" id="JAUKPO010000106">
    <property type="protein sequence ID" value="MDO1451866.1"/>
    <property type="molecule type" value="Genomic_DNA"/>
</dbReference>
<dbReference type="PROSITE" id="PS51257">
    <property type="entry name" value="PROKAR_LIPOPROTEIN"/>
    <property type="match status" value="1"/>
</dbReference>